<dbReference type="PANTHER" id="PTHR40076:SF1">
    <property type="entry name" value="MEMBRANE PROTEIN"/>
    <property type="match status" value="1"/>
</dbReference>
<feature type="transmembrane region" description="Helical" evidence="1">
    <location>
        <begin position="119"/>
        <end position="145"/>
    </location>
</feature>
<sequence>MAKEFIMSIKEIKRQAKTTLANLSGKYLLFLIPTILTIFHFGIEVHQGYVMATGIKMSLMANYFPLLIALIITLFTLSAAFTMIDVVRHYRREVTFSETTTAFSGEYFGKLVVLFIMKWLFFLVWSLIWFLGLFIFILGLSAFLMNAKSGTGVAISVIFLVFGAILALVGFGIYLNRYYAYSLAEYILYDKVKEGTYLGTVDTIEISVAMIKGYKWKLFLLQLSFIGWFLLNILTLGLLNIYLLPYFTTANVIFYNQLKQRFDESDEPFEGEHLRIPKLSNHQTKPVMCDDSHD</sequence>
<evidence type="ECO:0000256" key="1">
    <source>
        <dbReference type="SAM" id="Phobius"/>
    </source>
</evidence>
<keyword evidence="1" id="KW-0472">Membrane</keyword>
<feature type="transmembrane region" description="Helical" evidence="1">
    <location>
        <begin position="218"/>
        <end position="243"/>
    </location>
</feature>
<keyword evidence="1" id="KW-0812">Transmembrane</keyword>
<feature type="transmembrane region" description="Helical" evidence="1">
    <location>
        <begin position="63"/>
        <end position="84"/>
    </location>
</feature>
<evidence type="ECO:0000313" key="3">
    <source>
        <dbReference type="EMBL" id="BAI63406.1"/>
    </source>
</evidence>
<keyword evidence="1" id="KW-1133">Transmembrane helix</keyword>
<protein>
    <submittedName>
        <fullName evidence="2">Integral membrane protein</fullName>
    </submittedName>
</protein>
<evidence type="ECO:0000313" key="4">
    <source>
        <dbReference type="EMBL" id="BAI63448.1"/>
    </source>
</evidence>
<dbReference type="EMBL" id="AB479807">
    <property type="protein sequence ID" value="BAI63337.1"/>
    <property type="molecule type" value="Genomic_DNA"/>
</dbReference>
<dbReference type="PANTHER" id="PTHR40076">
    <property type="entry name" value="MEMBRANE PROTEIN-RELATED"/>
    <property type="match status" value="1"/>
</dbReference>
<reference evidence="2" key="1">
    <citation type="journal article" date="2012" name="BMC Genomics">
        <title>Evolutionary paths of streptococcal and staphylococcal superantigens.</title>
        <authorList>
            <person name="Okumura K."/>
            <person name="Shimomura Y."/>
            <person name="Yamagata Murayama S."/>
            <person name="Yagi J."/>
            <person name="Ubukata K."/>
            <person name="Kirikae T."/>
            <person name="Miyoshi-Akiyama T."/>
        </authorList>
    </citation>
    <scope>NUCLEOTIDE SEQUENCE</scope>
    <source>
        <strain evidence="3">164</strain>
        <strain evidence="4">168</strain>
        <strain evidence="2">GGS_118</strain>
    </source>
</reference>
<evidence type="ECO:0000313" key="2">
    <source>
        <dbReference type="EMBL" id="BAI63337.1"/>
    </source>
</evidence>
<feature type="transmembrane region" description="Helical" evidence="1">
    <location>
        <begin position="151"/>
        <end position="175"/>
    </location>
</feature>
<name>D2KVB9_STREQ</name>
<proteinExistence type="predicted"/>
<accession>D2KVB9</accession>
<feature type="transmembrane region" description="Helical" evidence="1">
    <location>
        <begin position="20"/>
        <end position="43"/>
    </location>
</feature>
<dbReference type="EMBL" id="AB479810">
    <property type="protein sequence ID" value="BAI63406.1"/>
    <property type="molecule type" value="Genomic_DNA"/>
</dbReference>
<dbReference type="Pfam" id="PF06161">
    <property type="entry name" value="DUF975"/>
    <property type="match status" value="1"/>
</dbReference>
<organism evidence="2">
    <name type="scientific">Streptococcus dysgalactiae subsp. equisimilis</name>
    <name type="common">Streptococcus equisimilis</name>
    <dbReference type="NCBI Taxonomy" id="119602"/>
    <lineage>
        <taxon>Bacteria</taxon>
        <taxon>Bacillati</taxon>
        <taxon>Bacillota</taxon>
        <taxon>Bacilli</taxon>
        <taxon>Lactobacillales</taxon>
        <taxon>Streptococcaceae</taxon>
        <taxon>Streptococcus</taxon>
    </lineage>
</organism>
<dbReference type="AlphaFoldDB" id="D2KVB9"/>
<dbReference type="EMBL" id="AB479812">
    <property type="protein sequence ID" value="BAI63448.1"/>
    <property type="molecule type" value="Genomic_DNA"/>
</dbReference>
<dbReference type="InterPro" id="IPR010380">
    <property type="entry name" value="DUF975"/>
</dbReference>